<dbReference type="InParanoid" id="A0A1S3I600"/>
<dbReference type="PANTHER" id="PTHR48051">
    <property type="match status" value="1"/>
</dbReference>
<keyword evidence="2" id="KW-0677">Repeat</keyword>
<dbReference type="OrthoDB" id="676979at2759"/>
<keyword evidence="3" id="KW-0547">Nucleotide-binding</keyword>
<dbReference type="GO" id="GO:0009966">
    <property type="term" value="P:regulation of signal transduction"/>
    <property type="evidence" value="ECO:0007669"/>
    <property type="project" value="UniProtKB-ARBA"/>
</dbReference>
<dbReference type="InterPro" id="IPR050216">
    <property type="entry name" value="LRR_domain-containing"/>
</dbReference>
<dbReference type="InterPro" id="IPR001611">
    <property type="entry name" value="Leu-rich_rpt"/>
</dbReference>
<dbReference type="GO" id="GO:0004674">
    <property type="term" value="F:protein serine/threonine kinase activity"/>
    <property type="evidence" value="ECO:0007669"/>
    <property type="project" value="UniProtKB-KW"/>
</dbReference>
<dbReference type="Gene3D" id="3.80.10.10">
    <property type="entry name" value="Ribonuclease Inhibitor"/>
    <property type="match status" value="1"/>
</dbReference>
<organism evidence="6 7">
    <name type="scientific">Lingula anatina</name>
    <name type="common">Brachiopod</name>
    <name type="synonym">Lingula unguis</name>
    <dbReference type="NCBI Taxonomy" id="7574"/>
    <lineage>
        <taxon>Eukaryota</taxon>
        <taxon>Metazoa</taxon>
        <taxon>Spiralia</taxon>
        <taxon>Lophotrochozoa</taxon>
        <taxon>Brachiopoda</taxon>
        <taxon>Linguliformea</taxon>
        <taxon>Lingulata</taxon>
        <taxon>Lingulida</taxon>
        <taxon>Linguloidea</taxon>
        <taxon>Lingulidae</taxon>
        <taxon>Lingula</taxon>
    </lineage>
</organism>
<dbReference type="InterPro" id="IPR020859">
    <property type="entry name" value="ROC"/>
</dbReference>
<evidence type="ECO:0000256" key="4">
    <source>
        <dbReference type="SAM" id="MobiDB-lite"/>
    </source>
</evidence>
<keyword evidence="6" id="KW-1185">Reference proteome</keyword>
<evidence type="ECO:0000313" key="6">
    <source>
        <dbReference type="Proteomes" id="UP000085678"/>
    </source>
</evidence>
<gene>
    <name evidence="7" type="primary">LOC106161276</name>
</gene>
<dbReference type="PROSITE" id="PS51424">
    <property type="entry name" value="ROC"/>
    <property type="match status" value="1"/>
</dbReference>
<dbReference type="GeneID" id="106161276"/>
<dbReference type="RefSeq" id="XP_013393633.1">
    <property type="nucleotide sequence ID" value="XM_013538179.1"/>
</dbReference>
<keyword evidence="1" id="KW-0433">Leucine-rich repeat</keyword>
<evidence type="ECO:0000259" key="5">
    <source>
        <dbReference type="PROSITE" id="PS51424"/>
    </source>
</evidence>
<dbReference type="InterPro" id="IPR027417">
    <property type="entry name" value="P-loop_NTPase"/>
</dbReference>
<feature type="region of interest" description="Disordered" evidence="4">
    <location>
        <begin position="701"/>
        <end position="730"/>
    </location>
</feature>
<proteinExistence type="predicted"/>
<dbReference type="InterPro" id="IPR003591">
    <property type="entry name" value="Leu-rich_rpt_typical-subtyp"/>
</dbReference>
<feature type="domain" description="Roc" evidence="5">
    <location>
        <begin position="229"/>
        <end position="457"/>
    </location>
</feature>
<protein>
    <submittedName>
        <fullName evidence="7">Malignant fibrous histiocytoma-amplified sequence 1 homolog</fullName>
    </submittedName>
</protein>
<evidence type="ECO:0000256" key="2">
    <source>
        <dbReference type="ARBA" id="ARBA00022737"/>
    </source>
</evidence>
<dbReference type="Pfam" id="PF08477">
    <property type="entry name" value="Roc"/>
    <property type="match status" value="1"/>
</dbReference>
<dbReference type="Proteomes" id="UP000085678">
    <property type="component" value="Unplaced"/>
</dbReference>
<dbReference type="SUPFAM" id="SSF52540">
    <property type="entry name" value="P-loop containing nucleoside triphosphate hydrolases"/>
    <property type="match status" value="1"/>
</dbReference>
<dbReference type="PROSITE" id="PS51450">
    <property type="entry name" value="LRR"/>
    <property type="match status" value="2"/>
</dbReference>
<dbReference type="InterPro" id="IPR032675">
    <property type="entry name" value="LRR_dom_sf"/>
</dbReference>
<name>A0A1S3I600_LINAN</name>
<feature type="compositionally biased region" description="Basic and acidic residues" evidence="4">
    <location>
        <begin position="701"/>
        <end position="713"/>
    </location>
</feature>
<dbReference type="Pfam" id="PF13855">
    <property type="entry name" value="LRR_8"/>
    <property type="match status" value="1"/>
</dbReference>
<dbReference type="GO" id="GO:0005737">
    <property type="term" value="C:cytoplasm"/>
    <property type="evidence" value="ECO:0007669"/>
    <property type="project" value="TreeGrafter"/>
</dbReference>
<dbReference type="Gene3D" id="3.40.50.300">
    <property type="entry name" value="P-loop containing nucleotide triphosphate hydrolases"/>
    <property type="match status" value="1"/>
</dbReference>
<evidence type="ECO:0000256" key="1">
    <source>
        <dbReference type="ARBA" id="ARBA00022614"/>
    </source>
</evidence>
<dbReference type="GO" id="GO:0005524">
    <property type="term" value="F:ATP binding"/>
    <property type="evidence" value="ECO:0007669"/>
    <property type="project" value="UniProtKB-KW"/>
</dbReference>
<dbReference type="SUPFAM" id="SSF52058">
    <property type="entry name" value="L domain-like"/>
    <property type="match status" value="1"/>
</dbReference>
<dbReference type="KEGG" id="lak:106161276"/>
<dbReference type="PANTHER" id="PTHR48051:SF1">
    <property type="entry name" value="RAS SUPPRESSOR PROTEIN 1"/>
    <property type="match status" value="1"/>
</dbReference>
<dbReference type="STRING" id="7574.A0A1S3I600"/>
<evidence type="ECO:0000256" key="3">
    <source>
        <dbReference type="ARBA" id="ARBA00022741"/>
    </source>
</evidence>
<evidence type="ECO:0000313" key="7">
    <source>
        <dbReference type="RefSeq" id="XP_013393633.1"/>
    </source>
</evidence>
<accession>A0A1S3I600</accession>
<reference evidence="7" key="1">
    <citation type="submission" date="2025-08" db="UniProtKB">
        <authorList>
            <consortium name="RefSeq"/>
        </authorList>
    </citation>
    <scope>IDENTIFICATION</scope>
    <source>
        <tissue evidence="7">Gonads</tissue>
    </source>
</reference>
<dbReference type="AlphaFoldDB" id="A0A1S3I600"/>
<dbReference type="SMART" id="SM00369">
    <property type="entry name" value="LRR_TYP"/>
    <property type="match status" value="4"/>
</dbReference>
<sequence>MQSAQDYQECREEDIMAEEVIGGVEVLYFLQCLESQPAPILDMVSQCTVLELADNSISQIPSSIDRCINVKKINLTGNKLIFLPWSFYKLKNLTHLNLSLNNFRELPASVCALPHIEVLNLRGNNLRTLPPDFRVETMLKRLNLEKILGFMHHAEDRVSGRPSDVSNMTSLKSLDVSTNAITHLPYQLASLTLHDLNVTGNPMQQPPMSVCKEGKEAIFRYLTEIRESKTIASCRIQLNLLGETGSGKTSLARSLRLGIPMLTEEADRTRVVEQSLWEIEEDVSFNINDFGGHDVYRVGHCIFISQNSIVLVTFDLSTYDPCSSSDFSRHIGIWIDMVQSHNPKATIALVGTHLDKTDEWTREVVCASILEAITDERIIRQQLCERQKIDLSERIQSSQENKNEYLVSAYTEKIKSLETTSAYGESRIYPHIFMVSSKTQEGLRPLIVHLATQAKGMGVSLPQTWHEAAKTIYAKKENKIECTLCRENIKQDIENSVKGFINKIKFFWRKPRQRTDNDVNDILAFLANRGEIIWYASRPILRNTIFHRQEVIADLLKAVLNHNKSEFEFLKQMIVSEPMAERIREDFSKRGILSMQAMEALWKPFRVTAREASAMVELMQRLELCFKVNDGKYGATFHFPWLLKQSRPPIMDTKWPQLVPQDTTQLTLNVYFPYRCPDAYEERLERWGICGHDDTLHANDQKPDGQRLGDHHCCPRSTSPRPVENTAPKP</sequence>